<evidence type="ECO:0000259" key="2">
    <source>
        <dbReference type="PROSITE" id="PS50112"/>
    </source>
</evidence>
<feature type="region of interest" description="Disordered" evidence="1">
    <location>
        <begin position="279"/>
        <end position="308"/>
    </location>
</feature>
<evidence type="ECO:0000256" key="1">
    <source>
        <dbReference type="SAM" id="MobiDB-lite"/>
    </source>
</evidence>
<dbReference type="Gene3D" id="3.30.450.20">
    <property type="entry name" value="PAS domain"/>
    <property type="match status" value="1"/>
</dbReference>
<dbReference type="EMBL" id="UOEC01000025">
    <property type="protein sequence ID" value="VAV87244.1"/>
    <property type="molecule type" value="Genomic_DNA"/>
</dbReference>
<dbReference type="SUPFAM" id="SSF55785">
    <property type="entry name" value="PYP-like sensor domain (PAS domain)"/>
    <property type="match status" value="1"/>
</dbReference>
<dbReference type="SMART" id="SM00091">
    <property type="entry name" value="PAS"/>
    <property type="match status" value="3"/>
</dbReference>
<accession>A0A3B0R175</accession>
<organism evidence="3">
    <name type="scientific">hydrothermal vent metagenome</name>
    <dbReference type="NCBI Taxonomy" id="652676"/>
    <lineage>
        <taxon>unclassified sequences</taxon>
        <taxon>metagenomes</taxon>
        <taxon>ecological metagenomes</taxon>
    </lineage>
</organism>
<proteinExistence type="predicted"/>
<feature type="region of interest" description="Disordered" evidence="1">
    <location>
        <begin position="238"/>
        <end position="261"/>
    </location>
</feature>
<feature type="region of interest" description="Disordered" evidence="1">
    <location>
        <begin position="401"/>
        <end position="450"/>
    </location>
</feature>
<dbReference type="CDD" id="cd00130">
    <property type="entry name" value="PAS"/>
    <property type="match status" value="1"/>
</dbReference>
<dbReference type="InterPro" id="IPR035965">
    <property type="entry name" value="PAS-like_dom_sf"/>
</dbReference>
<sequence>MTKVVAPGVVAPGLDELLVSENPAWLWDGERARIVWANSAGTSWFGAETLFDLLDVVFDETEPGVARIKELTKILPRGEKASASFQFSAASADQPLACECYVHALADGRSGLLVCARAAKAPENALPLAIQAMALGAFPLPVCVVSGTGRVMFTNQALQEIWPDNTDFQFADNLIEQSFKAGLLSGFKSVTTKHGMRDIKVIVRPLEKAERQVDSNFLLVLEDITERRALERSLLEAATDNSDSSDQTLAKSAAPLPVDPPVENEVALALDALRQEIQQQAPPAPQESKRQEQAEQEIASNDGDDEAGVPEIVSATLNNLPQPLVLVDQSGHLLFANDVAVELMAVENWQAIDKITTLGDALAALEGEDGSISLFTAKDEALSLDVIMSAFPWKDGPVFQATLSPGSDGEEADNRRAAGSKKNSEKAAPEKNRERQQEEEKVTSQPLLGASDNVVSLHPEKPICNPSEDELRAILDTATDGIVTLDSKGKICSFSAGAEALFGYRSSEVFDKKFAKLLAGKSRKIMSEYLEALSGSGLASIFNDGREVEAKVKQRGQGGQ</sequence>
<name>A0A3B0R175_9ZZZZ</name>
<dbReference type="InterPro" id="IPR013767">
    <property type="entry name" value="PAS_fold"/>
</dbReference>
<dbReference type="AlphaFoldDB" id="A0A3B0R175"/>
<feature type="compositionally biased region" description="Basic and acidic residues" evidence="1">
    <location>
        <begin position="412"/>
        <end position="442"/>
    </location>
</feature>
<dbReference type="Pfam" id="PF00989">
    <property type="entry name" value="PAS"/>
    <property type="match status" value="1"/>
</dbReference>
<dbReference type="NCBIfam" id="TIGR00229">
    <property type="entry name" value="sensory_box"/>
    <property type="match status" value="1"/>
</dbReference>
<reference evidence="3" key="1">
    <citation type="submission" date="2018-06" db="EMBL/GenBank/DDBJ databases">
        <authorList>
            <person name="Zhirakovskaya E."/>
        </authorList>
    </citation>
    <scope>NUCLEOTIDE SEQUENCE</scope>
</reference>
<feature type="compositionally biased region" description="Polar residues" evidence="1">
    <location>
        <begin position="239"/>
        <end position="250"/>
    </location>
</feature>
<protein>
    <recommendedName>
        <fullName evidence="2">PAS domain-containing protein</fullName>
    </recommendedName>
</protein>
<dbReference type="GO" id="GO:0006355">
    <property type="term" value="P:regulation of DNA-templated transcription"/>
    <property type="evidence" value="ECO:0007669"/>
    <property type="project" value="InterPro"/>
</dbReference>
<evidence type="ECO:0000313" key="3">
    <source>
        <dbReference type="EMBL" id="VAV87244.1"/>
    </source>
</evidence>
<gene>
    <name evidence="3" type="ORF">MNBD_ALPHA08-629</name>
</gene>
<feature type="non-terminal residue" evidence="3">
    <location>
        <position position="560"/>
    </location>
</feature>
<dbReference type="InterPro" id="IPR000014">
    <property type="entry name" value="PAS"/>
</dbReference>
<feature type="domain" description="PAS" evidence="2">
    <location>
        <begin position="467"/>
        <end position="537"/>
    </location>
</feature>
<dbReference type="PROSITE" id="PS50112">
    <property type="entry name" value="PAS"/>
    <property type="match status" value="1"/>
</dbReference>